<protein>
    <recommendedName>
        <fullName evidence="2">Retrotransposon gag domain-containing protein</fullName>
    </recommendedName>
</protein>
<gene>
    <name evidence="1" type="ORF">FSB_LOCUS15881</name>
</gene>
<accession>A0A2N9FM56</accession>
<dbReference type="EMBL" id="OIVN01000965">
    <property type="protein sequence ID" value="SPC87999.1"/>
    <property type="molecule type" value="Genomic_DNA"/>
</dbReference>
<sequence length="240" mass="28093">MVLIEALDFDGCKDESPWIFVKWLNEMEQFFEWHNWAVNTKVRFAKMNLIGRAQVFWEELEYMRFIKQEPGITDWEDMKVKLQDEYLSPYFRAKYLPQSYYGNSQGQQGNFRYWNSQLVAPFEENKISAHSVSNPQPTQAPSSMAQTLKNLEKEIQNTFAELKRISTRLDIVKKSFQRKPTPLEEVASTFVQQEELMLEPKQQETKDSTLLDEEKSNPRCRLLVVFLLGADSKQGLGADS</sequence>
<evidence type="ECO:0008006" key="2">
    <source>
        <dbReference type="Google" id="ProtNLM"/>
    </source>
</evidence>
<proteinExistence type="predicted"/>
<organism evidence="1">
    <name type="scientific">Fagus sylvatica</name>
    <name type="common">Beechnut</name>
    <dbReference type="NCBI Taxonomy" id="28930"/>
    <lineage>
        <taxon>Eukaryota</taxon>
        <taxon>Viridiplantae</taxon>
        <taxon>Streptophyta</taxon>
        <taxon>Embryophyta</taxon>
        <taxon>Tracheophyta</taxon>
        <taxon>Spermatophyta</taxon>
        <taxon>Magnoliopsida</taxon>
        <taxon>eudicotyledons</taxon>
        <taxon>Gunneridae</taxon>
        <taxon>Pentapetalae</taxon>
        <taxon>rosids</taxon>
        <taxon>fabids</taxon>
        <taxon>Fagales</taxon>
        <taxon>Fagaceae</taxon>
        <taxon>Fagus</taxon>
    </lineage>
</organism>
<dbReference type="AlphaFoldDB" id="A0A2N9FM56"/>
<name>A0A2N9FM56_FAGSY</name>
<reference evidence="1" key="1">
    <citation type="submission" date="2018-02" db="EMBL/GenBank/DDBJ databases">
        <authorList>
            <person name="Cohen D.B."/>
            <person name="Kent A.D."/>
        </authorList>
    </citation>
    <scope>NUCLEOTIDE SEQUENCE</scope>
</reference>
<evidence type="ECO:0000313" key="1">
    <source>
        <dbReference type="EMBL" id="SPC87999.1"/>
    </source>
</evidence>